<evidence type="ECO:0000313" key="2">
    <source>
        <dbReference type="Proteomes" id="UP000648187"/>
    </source>
</evidence>
<keyword evidence="2" id="KW-1185">Reference proteome</keyword>
<comment type="caution">
    <text evidence="1">The sequence shown here is derived from an EMBL/GenBank/DDBJ whole genome shotgun (WGS) entry which is preliminary data.</text>
</comment>
<name>A0A835G724_SPOEX</name>
<reference evidence="1" key="1">
    <citation type="submission" date="2020-08" db="EMBL/GenBank/DDBJ databases">
        <title>Spodoptera exigua strain:BAW_Kor-Di-RS1 Genome sequencing and assembly.</title>
        <authorList>
            <person name="Kim J."/>
            <person name="Nam H.Y."/>
            <person name="Kwon M."/>
            <person name="Choi J.H."/>
            <person name="Cho S.R."/>
            <person name="Kim G.-H."/>
        </authorList>
    </citation>
    <scope>NUCLEOTIDE SEQUENCE</scope>
    <source>
        <strain evidence="1">BAW_Kor-Di-RS1</strain>
        <tissue evidence="1">Whole-body</tissue>
    </source>
</reference>
<protein>
    <submittedName>
        <fullName evidence="1">Uncharacterized protein</fullName>
    </submittedName>
</protein>
<proteinExistence type="predicted"/>
<sequence>MGKAGRKPIVEKSKQREVFMKYADKLLDVKLRDPIFDTIASDLDNLMTPAALYMSLKRNFREFLNTECLKESKQNLDNLLNSHKYADFKNVDQNEEFEYDQIVIDDAGVRDIVAWFDLLVDNEKKSNPANSYVVILYLVIDHPIWRTGEENRIHIIA</sequence>
<accession>A0A835G724</accession>
<dbReference type="Proteomes" id="UP000648187">
    <property type="component" value="Unassembled WGS sequence"/>
</dbReference>
<evidence type="ECO:0000313" key="1">
    <source>
        <dbReference type="EMBL" id="KAF9409110.1"/>
    </source>
</evidence>
<dbReference type="AlphaFoldDB" id="A0A835G724"/>
<dbReference type="EMBL" id="JACKWZ010000338">
    <property type="protein sequence ID" value="KAF9409110.1"/>
    <property type="molecule type" value="Genomic_DNA"/>
</dbReference>
<organism evidence="1 2">
    <name type="scientific">Spodoptera exigua</name>
    <name type="common">Beet armyworm</name>
    <name type="synonym">Noctua fulgens</name>
    <dbReference type="NCBI Taxonomy" id="7107"/>
    <lineage>
        <taxon>Eukaryota</taxon>
        <taxon>Metazoa</taxon>
        <taxon>Ecdysozoa</taxon>
        <taxon>Arthropoda</taxon>
        <taxon>Hexapoda</taxon>
        <taxon>Insecta</taxon>
        <taxon>Pterygota</taxon>
        <taxon>Neoptera</taxon>
        <taxon>Endopterygota</taxon>
        <taxon>Lepidoptera</taxon>
        <taxon>Glossata</taxon>
        <taxon>Ditrysia</taxon>
        <taxon>Noctuoidea</taxon>
        <taxon>Noctuidae</taxon>
        <taxon>Amphipyrinae</taxon>
        <taxon>Spodoptera</taxon>
    </lineage>
</organism>
<gene>
    <name evidence="1" type="ORF">HW555_011421</name>
</gene>